<dbReference type="Proteomes" id="UP000566813">
    <property type="component" value="Unassembled WGS sequence"/>
</dbReference>
<dbReference type="InterPro" id="IPR016166">
    <property type="entry name" value="FAD-bd_PCMH"/>
</dbReference>
<reference evidence="3 4" key="1">
    <citation type="submission" date="2020-08" db="EMBL/GenBank/DDBJ databases">
        <title>The genome sequence of type strain Novosphingobium flavum NBRC 111647.</title>
        <authorList>
            <person name="Liu Y."/>
        </authorList>
    </citation>
    <scope>NUCLEOTIDE SEQUENCE [LARGE SCALE GENOMIC DNA]</scope>
    <source>
        <strain evidence="3 4">NBRC 111647</strain>
    </source>
</reference>
<feature type="domain" description="FAD-binding PCMH-type" evidence="2">
    <location>
        <begin position="8"/>
        <end position="175"/>
    </location>
</feature>
<dbReference type="GO" id="GO:0016899">
    <property type="term" value="F:oxidoreductase activity, acting on the CH-OH group of donors, oxygen as acceptor"/>
    <property type="evidence" value="ECO:0007669"/>
    <property type="project" value="InterPro"/>
</dbReference>
<evidence type="ECO:0000256" key="1">
    <source>
        <dbReference type="ARBA" id="ARBA00022827"/>
    </source>
</evidence>
<sequence>MQLSGWGRYPRAECRLLRPRALDDVSALVGQTPLIARGNGRAYGDAALGAPETLAMGQFNRMLAFDEASGILTAQAGVQLAEVIDVFLPRGWFPAVTPGTKFVTIGGAIAADVHGKNHHKDGSFSTCVEWIDLAGPDGTVRRASKAENPELFAWTCGGMGLTGVILRAAIRLRRVESGWIRQRSHPAPGLRSAMALFEENHAATYSVAWIDCLAGGQSLGRSLVMTGEHAEAGELTPRESADRFVRQGKRAKAVPFDFPQIALNPLSVRAFNELYYGVGAWNRGEGLIDYDSYFYPLDALLEWNRIYGRRGFAQFQCVIPLAAAEAGVAALLRRIASSGQGSFLAVLKRMGPQESRFSFPMEGYTLALDFPVKDASAALFTELERIVIDHGGRFYLAKDAFLSPEALRAADRRTGQFTAMRAASGSAGRFVSALSERLEL</sequence>
<gene>
    <name evidence="3" type="ORF">H7F51_16995</name>
</gene>
<dbReference type="InterPro" id="IPR036318">
    <property type="entry name" value="FAD-bd_PCMH-like_sf"/>
</dbReference>
<comment type="caution">
    <text evidence="3">The sequence shown here is derived from an EMBL/GenBank/DDBJ whole genome shotgun (WGS) entry which is preliminary data.</text>
</comment>
<dbReference type="EMBL" id="JACLAW010000016">
    <property type="protein sequence ID" value="MBC2667219.1"/>
    <property type="molecule type" value="Genomic_DNA"/>
</dbReference>
<dbReference type="PANTHER" id="PTHR43762:SF1">
    <property type="entry name" value="D-ARABINONO-1,4-LACTONE OXIDASE"/>
    <property type="match status" value="1"/>
</dbReference>
<dbReference type="InterPro" id="IPR010031">
    <property type="entry name" value="FAD_lactone_oxidase-like"/>
</dbReference>
<dbReference type="InterPro" id="IPR006094">
    <property type="entry name" value="Oxid_FAD_bind_N"/>
</dbReference>
<dbReference type="InterPro" id="IPR016169">
    <property type="entry name" value="FAD-bd_PCMH_sub2"/>
</dbReference>
<dbReference type="PANTHER" id="PTHR43762">
    <property type="entry name" value="L-GULONOLACTONE OXIDASE"/>
    <property type="match status" value="1"/>
</dbReference>
<dbReference type="PROSITE" id="PS51387">
    <property type="entry name" value="FAD_PCMH"/>
    <property type="match status" value="1"/>
</dbReference>
<accession>A0A7X1FUH0</accession>
<dbReference type="RefSeq" id="WP_185665518.1">
    <property type="nucleotide sequence ID" value="NZ_JACLAW010000016.1"/>
</dbReference>
<dbReference type="SUPFAM" id="SSF56176">
    <property type="entry name" value="FAD-binding/transporter-associated domain-like"/>
    <property type="match status" value="1"/>
</dbReference>
<dbReference type="Pfam" id="PF01565">
    <property type="entry name" value="FAD_binding_4"/>
    <property type="match status" value="1"/>
</dbReference>
<keyword evidence="4" id="KW-1185">Reference proteome</keyword>
<dbReference type="AlphaFoldDB" id="A0A7X1FUH0"/>
<name>A0A7X1FUH0_9SPHN</name>
<proteinExistence type="predicted"/>
<dbReference type="GO" id="GO:0071949">
    <property type="term" value="F:FAD binding"/>
    <property type="evidence" value="ECO:0007669"/>
    <property type="project" value="InterPro"/>
</dbReference>
<evidence type="ECO:0000313" key="4">
    <source>
        <dbReference type="Proteomes" id="UP000566813"/>
    </source>
</evidence>
<evidence type="ECO:0000259" key="2">
    <source>
        <dbReference type="PROSITE" id="PS51387"/>
    </source>
</evidence>
<dbReference type="Gene3D" id="3.30.465.10">
    <property type="match status" value="1"/>
</dbReference>
<keyword evidence="1" id="KW-0285">Flavoprotein</keyword>
<organism evidence="3 4">
    <name type="scientific">Novosphingobium flavum</name>
    <dbReference type="NCBI Taxonomy" id="1778672"/>
    <lineage>
        <taxon>Bacteria</taxon>
        <taxon>Pseudomonadati</taxon>
        <taxon>Pseudomonadota</taxon>
        <taxon>Alphaproteobacteria</taxon>
        <taxon>Sphingomonadales</taxon>
        <taxon>Sphingomonadaceae</taxon>
        <taxon>Novosphingobium</taxon>
    </lineage>
</organism>
<keyword evidence="1" id="KW-0274">FAD</keyword>
<protein>
    <submittedName>
        <fullName evidence="3">FAD-binding oxidoreductase</fullName>
    </submittedName>
</protein>
<evidence type="ECO:0000313" key="3">
    <source>
        <dbReference type="EMBL" id="MBC2667219.1"/>
    </source>
</evidence>